<dbReference type="EMBL" id="NKCI01000487">
    <property type="protein sequence ID" value="RSL40585.1"/>
    <property type="molecule type" value="Genomic_DNA"/>
</dbReference>
<reference evidence="2 3" key="1">
    <citation type="submission" date="2017-06" db="EMBL/GenBank/DDBJ databases">
        <title>Comparative genomic analysis of Ambrosia Fusariam Clade fungi.</title>
        <authorList>
            <person name="Stajich J.E."/>
            <person name="Carrillo J."/>
            <person name="Kijimoto T."/>
            <person name="Eskalen A."/>
            <person name="O'Donnell K."/>
            <person name="Kasson M."/>
        </authorList>
    </citation>
    <scope>NUCLEOTIDE SEQUENCE [LARGE SCALE GENOMIC DNA]</scope>
    <source>
        <strain evidence="2 3">NRRL62584</strain>
    </source>
</reference>
<feature type="compositionally biased region" description="Low complexity" evidence="1">
    <location>
        <begin position="111"/>
        <end position="126"/>
    </location>
</feature>
<organism evidence="2 3">
    <name type="scientific">Fusarium duplospermum</name>
    <dbReference type="NCBI Taxonomy" id="1325734"/>
    <lineage>
        <taxon>Eukaryota</taxon>
        <taxon>Fungi</taxon>
        <taxon>Dikarya</taxon>
        <taxon>Ascomycota</taxon>
        <taxon>Pezizomycotina</taxon>
        <taxon>Sordariomycetes</taxon>
        <taxon>Hypocreomycetidae</taxon>
        <taxon>Hypocreales</taxon>
        <taxon>Nectriaceae</taxon>
        <taxon>Fusarium</taxon>
        <taxon>Fusarium solani species complex</taxon>
    </lineage>
</organism>
<keyword evidence="3" id="KW-1185">Reference proteome</keyword>
<dbReference type="OrthoDB" id="5070671at2759"/>
<gene>
    <name evidence="2" type="ORF">CEP54_016079</name>
</gene>
<evidence type="ECO:0000256" key="1">
    <source>
        <dbReference type="SAM" id="MobiDB-lite"/>
    </source>
</evidence>
<dbReference type="Proteomes" id="UP000288168">
    <property type="component" value="Unassembled WGS sequence"/>
</dbReference>
<dbReference type="AlphaFoldDB" id="A0A428NII2"/>
<accession>A0A428NII2</accession>
<protein>
    <submittedName>
        <fullName evidence="2">Uncharacterized protein</fullName>
    </submittedName>
</protein>
<comment type="caution">
    <text evidence="2">The sequence shown here is derived from an EMBL/GenBank/DDBJ whole genome shotgun (WGS) entry which is preliminary data.</text>
</comment>
<feature type="region of interest" description="Disordered" evidence="1">
    <location>
        <begin position="105"/>
        <end position="146"/>
    </location>
</feature>
<name>A0A428NII2_9HYPO</name>
<proteinExistence type="predicted"/>
<evidence type="ECO:0000313" key="2">
    <source>
        <dbReference type="EMBL" id="RSL40585.1"/>
    </source>
</evidence>
<sequence length="146" mass="16301">MAKLQLWQKLQHPVVVSFNKTYGFWDRSVYVPDDEVLPEANEMIRDILRRQLVITSRLARRPAKERKQAAKTKAYKVQKQTVERNLLPRNLAVHAHPELHTSQVPAQHTIAAGESAPGSTGPSSPGFMVAGPPDNRSNGVTACRNK</sequence>
<evidence type="ECO:0000313" key="3">
    <source>
        <dbReference type="Proteomes" id="UP000288168"/>
    </source>
</evidence>